<sequence length="171" mass="18179">MTELLFLLTLVFLGYVAREVFKTVAEIQSGQASPGNPIPAAREEKTVIAVTEKIEAPVAEPAPVVQAVAEPESTDATTEPASAVEPAAAPAPAAPAKAGLPERGPNLRNPATGETAAFPTNYRFAKKWLKEALVEEGLLDHIYKPSELDGAGAVVVKEALEKFRHLDKYHA</sequence>
<keyword evidence="3" id="KW-1185">Reference proteome</keyword>
<feature type="compositionally biased region" description="Low complexity" evidence="1">
    <location>
        <begin position="68"/>
        <end position="98"/>
    </location>
</feature>
<proteinExistence type="predicted"/>
<name>A0A1Y6CTJ9_9GAMM</name>
<accession>A0A1Y6CTJ9</accession>
<protein>
    <submittedName>
        <fullName evidence="2">Uncharacterized protein</fullName>
    </submittedName>
</protein>
<dbReference type="OrthoDB" id="5574363at2"/>
<dbReference type="RefSeq" id="WP_085210569.1">
    <property type="nucleotide sequence ID" value="NZ_FXAM01000001.1"/>
</dbReference>
<reference evidence="2 3" key="1">
    <citation type="submission" date="2016-12" db="EMBL/GenBank/DDBJ databases">
        <authorList>
            <person name="Song W.-J."/>
            <person name="Kurnit D.M."/>
        </authorList>
    </citation>
    <scope>NUCLEOTIDE SEQUENCE [LARGE SCALE GENOMIC DNA]</scope>
    <source>
        <strain evidence="2 3">175</strain>
    </source>
</reference>
<gene>
    <name evidence="2" type="ORF">SAMN02949497_1040</name>
</gene>
<organism evidence="2 3">
    <name type="scientific">Methylomagnum ishizawai</name>
    <dbReference type="NCBI Taxonomy" id="1760988"/>
    <lineage>
        <taxon>Bacteria</taxon>
        <taxon>Pseudomonadati</taxon>
        <taxon>Pseudomonadota</taxon>
        <taxon>Gammaproteobacteria</taxon>
        <taxon>Methylococcales</taxon>
        <taxon>Methylococcaceae</taxon>
        <taxon>Methylomagnum</taxon>
    </lineage>
</organism>
<evidence type="ECO:0000313" key="3">
    <source>
        <dbReference type="Proteomes" id="UP000192923"/>
    </source>
</evidence>
<evidence type="ECO:0000256" key="1">
    <source>
        <dbReference type="SAM" id="MobiDB-lite"/>
    </source>
</evidence>
<dbReference type="Proteomes" id="UP000192923">
    <property type="component" value="Unassembled WGS sequence"/>
</dbReference>
<evidence type="ECO:0000313" key="2">
    <source>
        <dbReference type="EMBL" id="SMF93751.1"/>
    </source>
</evidence>
<dbReference type="EMBL" id="FXAM01000001">
    <property type="protein sequence ID" value="SMF93751.1"/>
    <property type="molecule type" value="Genomic_DNA"/>
</dbReference>
<feature type="region of interest" description="Disordered" evidence="1">
    <location>
        <begin position="68"/>
        <end position="114"/>
    </location>
</feature>
<dbReference type="AlphaFoldDB" id="A0A1Y6CTJ9"/>